<feature type="transmembrane region" description="Helical" evidence="1">
    <location>
        <begin position="218"/>
        <end position="240"/>
    </location>
</feature>
<dbReference type="Proteomes" id="UP000325393">
    <property type="component" value="Chromosome"/>
</dbReference>
<feature type="transmembrane region" description="Helical" evidence="1">
    <location>
        <begin position="261"/>
        <end position="279"/>
    </location>
</feature>
<dbReference type="STRING" id="1600.LBAT_0862"/>
<sequence length="321" mass="37368">MNYKKILLIFIIFLTFLGTGSMLSNVQSREADQLLEAHGLSNNTRDIRTDSKETVKNFLQYLNKNYPHKKIQLHLDNNYEKNQILVWANHNIIGLPTESGRYFSPDDFQGQVSFAVLGPNAEVGTAKMQNNQYVIWGNQYYSVIGTLKHYHQIEQNKYYLTTGINQPTAQSKLNNYRIVIDSSNKVIHRVAKHYRAKVRMPSFVKKHQIHRFSIIRELLVILLFWIIATVCNALLALLNWRTVKQTHLHGHLLRNWLINRSARLGLVELLVGVAAYIFLRWRAFYSKADHLGWLLLFSWLIIIVVYGISILRLIRKDTHSA</sequence>
<accession>A0A0D6A3E3</accession>
<evidence type="ECO:0000313" key="5">
    <source>
        <dbReference type="Proteomes" id="UP000325393"/>
    </source>
</evidence>
<dbReference type="EMBL" id="CP044496">
    <property type="protein sequence ID" value="QFG51286.1"/>
    <property type="molecule type" value="Genomic_DNA"/>
</dbReference>
<reference evidence="2 4" key="1">
    <citation type="submission" date="2015-03" db="EMBL/GenBank/DDBJ databases">
        <title>Complete genome sequence of Lactobacillus acetotolerans NBRC 13120.</title>
        <authorList>
            <person name="Toh H."/>
            <person name="Morita H."/>
            <person name="Fujita N."/>
        </authorList>
    </citation>
    <scope>NUCLEOTIDE SEQUENCE [LARGE SCALE GENOMIC DNA]</scope>
    <source>
        <strain evidence="2 4">NBRC 13120</strain>
    </source>
</reference>
<dbReference type="PATRIC" id="fig|1600.4.peg.884"/>
<dbReference type="EMBL" id="AP014808">
    <property type="protein sequence ID" value="BAQ57251.1"/>
    <property type="molecule type" value="Genomic_DNA"/>
</dbReference>
<evidence type="ECO:0000313" key="4">
    <source>
        <dbReference type="Proteomes" id="UP000035709"/>
    </source>
</evidence>
<evidence type="ECO:0000313" key="3">
    <source>
        <dbReference type="EMBL" id="QFG51286.1"/>
    </source>
</evidence>
<dbReference type="RefSeq" id="WP_056969641.1">
    <property type="nucleotide sequence ID" value="NZ_AP014808.1"/>
</dbReference>
<dbReference type="KEGG" id="lae:LBAT_0862"/>
<dbReference type="AlphaFoldDB" id="A0A0D6A3E3"/>
<reference evidence="3 5" key="2">
    <citation type="submission" date="2019-09" db="EMBL/GenBank/DDBJ databases">
        <title>Genome sequencing of Lactobacillus acetotolerans.</title>
        <authorList>
            <person name="Kim K."/>
        </authorList>
    </citation>
    <scope>NUCLEOTIDE SEQUENCE [LARGE SCALE GENOMIC DNA]</scope>
    <source>
        <strain evidence="3 5">LA749</strain>
    </source>
</reference>
<protein>
    <recommendedName>
        <fullName evidence="6">MacB-like periplasmic core domain-containing protein</fullName>
    </recommendedName>
</protein>
<keyword evidence="1" id="KW-0472">Membrane</keyword>
<dbReference type="OrthoDB" id="2317714at2"/>
<proteinExistence type="predicted"/>
<keyword evidence="1" id="KW-0812">Transmembrane</keyword>
<dbReference type="Proteomes" id="UP000035709">
    <property type="component" value="Chromosome"/>
</dbReference>
<organism evidence="2 4">
    <name type="scientific">Lactobacillus acetotolerans</name>
    <dbReference type="NCBI Taxonomy" id="1600"/>
    <lineage>
        <taxon>Bacteria</taxon>
        <taxon>Bacillati</taxon>
        <taxon>Bacillota</taxon>
        <taxon>Bacilli</taxon>
        <taxon>Lactobacillales</taxon>
        <taxon>Lactobacillaceae</taxon>
        <taxon>Lactobacillus</taxon>
    </lineage>
</organism>
<dbReference type="GeneID" id="78212235"/>
<keyword evidence="4" id="KW-1185">Reference proteome</keyword>
<evidence type="ECO:0000256" key="1">
    <source>
        <dbReference type="SAM" id="Phobius"/>
    </source>
</evidence>
<feature type="transmembrane region" description="Helical" evidence="1">
    <location>
        <begin position="291"/>
        <end position="314"/>
    </location>
</feature>
<name>A0A0D6A3E3_9LACO</name>
<evidence type="ECO:0008006" key="6">
    <source>
        <dbReference type="Google" id="ProtNLM"/>
    </source>
</evidence>
<evidence type="ECO:0000313" key="2">
    <source>
        <dbReference type="EMBL" id="BAQ57251.1"/>
    </source>
</evidence>
<gene>
    <name evidence="3" type="ORF">LA749_04465</name>
    <name evidence="2" type="ORF">LBAT_0862</name>
</gene>
<keyword evidence="1" id="KW-1133">Transmembrane helix</keyword>